<dbReference type="STRING" id="304371.MCP_1523"/>
<evidence type="ECO:0000313" key="2">
    <source>
        <dbReference type="Proteomes" id="UP000001882"/>
    </source>
</evidence>
<dbReference type="InParanoid" id="D1YYS3"/>
<evidence type="ECO:0008006" key="3">
    <source>
        <dbReference type="Google" id="ProtNLM"/>
    </source>
</evidence>
<proteinExistence type="predicted"/>
<dbReference type="AlphaFoldDB" id="D1YYS3"/>
<keyword evidence="2" id="KW-1185">Reference proteome</keyword>
<protein>
    <recommendedName>
        <fullName evidence="3">Lipoprotein</fullName>
    </recommendedName>
</protein>
<dbReference type="eggNOG" id="arCOG10895">
    <property type="taxonomic scope" value="Archaea"/>
</dbReference>
<dbReference type="EMBL" id="AP011532">
    <property type="protein sequence ID" value="BAI61595.1"/>
    <property type="molecule type" value="Genomic_DNA"/>
</dbReference>
<dbReference type="RefSeq" id="WP_012900274.1">
    <property type="nucleotide sequence ID" value="NC_013665.1"/>
</dbReference>
<reference evidence="2" key="3">
    <citation type="journal article" date="2011" name="PLoS ONE">
        <title>Genome sequence of a mesophilic hydrogenotrophic methanogen Methanocella paludicola, the first cultivated representative of the order Methanocellales.</title>
        <authorList>
            <person name="Sakai S."/>
            <person name="Takaki Y."/>
            <person name="Shimamura S."/>
            <person name="Sekine M."/>
            <person name="Tajima T."/>
            <person name="Kosugi H."/>
            <person name="Ichikawa N."/>
            <person name="Tasumi E."/>
            <person name="Hiraki A.T."/>
            <person name="Shimizu A."/>
            <person name="Kato Y."/>
            <person name="Nishiko R."/>
            <person name="Mori K."/>
            <person name="Fujita N."/>
            <person name="Imachi H."/>
            <person name="Takai K."/>
        </authorList>
    </citation>
    <scope>NUCLEOTIDE SEQUENCE [LARGE SCALE GENOMIC DNA]</scope>
    <source>
        <strain evidence="2">DSM 17711 / JCM 13418 / NBRC 101707 / SANAE</strain>
    </source>
</reference>
<dbReference type="PROSITE" id="PS51257">
    <property type="entry name" value="PROKAR_LIPOPROTEIN"/>
    <property type="match status" value="1"/>
</dbReference>
<name>D1YYS3_METPS</name>
<organism evidence="1 2">
    <name type="scientific">Methanocella paludicola (strain DSM 17711 / JCM 13418 / NBRC 101707 / SANAE)</name>
    <dbReference type="NCBI Taxonomy" id="304371"/>
    <lineage>
        <taxon>Archaea</taxon>
        <taxon>Methanobacteriati</taxon>
        <taxon>Methanobacteriota</taxon>
        <taxon>Stenosarchaea group</taxon>
        <taxon>Methanomicrobia</taxon>
        <taxon>Methanocellales</taxon>
        <taxon>Methanocellaceae</taxon>
        <taxon>Methanocella</taxon>
    </lineage>
</organism>
<dbReference type="Proteomes" id="UP000001882">
    <property type="component" value="Chromosome"/>
</dbReference>
<dbReference type="GeneID" id="8681467"/>
<dbReference type="OrthoDB" id="144462at2157"/>
<dbReference type="KEGG" id="mpd:MCP_1523"/>
<evidence type="ECO:0000313" key="1">
    <source>
        <dbReference type="EMBL" id="BAI61595.1"/>
    </source>
</evidence>
<reference evidence="1 2" key="1">
    <citation type="journal article" date="2007" name="Appl. Environ. Microbiol.">
        <title>Isolation of key methanogens for global methane emission from rice paddy fields: a novel isolate affiliated with the clone cluster rice cluster I.</title>
        <authorList>
            <person name="Sakai S."/>
            <person name="Imachi H."/>
            <person name="Sekiguchi Y."/>
            <person name="Ohashi A."/>
            <person name="Harada H."/>
            <person name="Kamagata Y."/>
        </authorList>
    </citation>
    <scope>NUCLEOTIDE SEQUENCE [LARGE SCALE GENOMIC DNA]</scope>
    <source>
        <strain evidence="2">DSM 17711 / JCM 13418 / NBRC 101707 / SANAE</strain>
    </source>
</reference>
<sequence>MVKTSLEVIFFILLTCTILFGGCIVGDNKQNELPTNKYIAVEEIQWDHGVVVEGYFEHIREAVPATIVEYDSAGKYVENNNSLKILYGFYHSYDMPEGMWRDLNISGIYEYPYQLESGAKIIGTNRNGTIILSYNNETIPLDVGKKWESPNVETRFEDRSYPNGAYKVKITTTWTIENKGIYNK</sequence>
<accession>D1YYS3</accession>
<reference evidence="1 2" key="2">
    <citation type="journal article" date="2008" name="Int. J. Syst. Evol. Microbiol.">
        <title>Methanocella paludicola gen. nov., sp. nov., a methane-producing archaeon, the first isolate of the lineage 'Rice Cluster I', and proposal of the new archaeal order Methanocellales ord. nov.</title>
        <authorList>
            <person name="Sakai S."/>
            <person name="Imachi H."/>
            <person name="Hanada S."/>
            <person name="Ohashi A."/>
            <person name="Harada H."/>
            <person name="Kamagata Y."/>
        </authorList>
    </citation>
    <scope>NUCLEOTIDE SEQUENCE [LARGE SCALE GENOMIC DNA]</scope>
    <source>
        <strain evidence="2">DSM 17711 / JCM 13418 / NBRC 101707 / SANAE</strain>
    </source>
</reference>
<gene>
    <name evidence="1" type="ordered locus">MCP_1523</name>
</gene>